<feature type="compositionally biased region" description="Low complexity" evidence="5">
    <location>
        <begin position="137"/>
        <end position="148"/>
    </location>
</feature>
<evidence type="ECO:0000313" key="7">
    <source>
        <dbReference type="EMBL" id="KAH7326703.1"/>
    </source>
</evidence>
<feature type="region of interest" description="Disordered" evidence="5">
    <location>
        <begin position="602"/>
        <end position="642"/>
    </location>
</feature>
<feature type="region of interest" description="Disordered" evidence="5">
    <location>
        <begin position="342"/>
        <end position="456"/>
    </location>
</feature>
<dbReference type="AlphaFoldDB" id="A0A8K0WVZ0"/>
<feature type="compositionally biased region" description="Basic and acidic residues" evidence="5">
    <location>
        <begin position="342"/>
        <end position="381"/>
    </location>
</feature>
<keyword evidence="2" id="KW-0333">Golgi apparatus</keyword>
<evidence type="ECO:0000256" key="4">
    <source>
        <dbReference type="SAM" id="Coils"/>
    </source>
</evidence>
<accession>A0A8K0WVZ0</accession>
<feature type="compositionally biased region" description="Low complexity" evidence="5">
    <location>
        <begin position="210"/>
        <end position="219"/>
    </location>
</feature>
<feature type="compositionally biased region" description="Low complexity" evidence="5">
    <location>
        <begin position="282"/>
        <end position="298"/>
    </location>
</feature>
<protein>
    <submittedName>
        <fullName evidence="7">TATA element modulatory factor 1 TATA binding-domain-containing protein</fullName>
    </submittedName>
</protein>
<comment type="subcellular location">
    <subcellularLocation>
        <location evidence="1">Golgi apparatus</location>
    </subcellularLocation>
</comment>
<keyword evidence="3 4" id="KW-0175">Coiled coil</keyword>
<feature type="region of interest" description="Disordered" evidence="5">
    <location>
        <begin position="282"/>
        <end position="302"/>
    </location>
</feature>
<feature type="compositionally biased region" description="Low complexity" evidence="5">
    <location>
        <begin position="412"/>
        <end position="421"/>
    </location>
</feature>
<dbReference type="InterPro" id="IPR022092">
    <property type="entry name" value="TMF_DNA-bd"/>
</dbReference>
<feature type="coiled-coil region" evidence="4">
    <location>
        <begin position="783"/>
        <end position="883"/>
    </location>
</feature>
<dbReference type="Pfam" id="PF12325">
    <property type="entry name" value="TMF_TATA_bd"/>
    <property type="match status" value="1"/>
</dbReference>
<feature type="domain" description="TATA element modulatory factor 1 TATA binding" evidence="6">
    <location>
        <begin position="770"/>
        <end position="883"/>
    </location>
</feature>
<feature type="region of interest" description="Disordered" evidence="5">
    <location>
        <begin position="708"/>
        <end position="757"/>
    </location>
</feature>
<feature type="compositionally biased region" description="Low complexity" evidence="5">
    <location>
        <begin position="39"/>
        <end position="60"/>
    </location>
</feature>
<evidence type="ECO:0000256" key="5">
    <source>
        <dbReference type="SAM" id="MobiDB-lite"/>
    </source>
</evidence>
<feature type="region of interest" description="Disordered" evidence="5">
    <location>
        <begin position="29"/>
        <end position="246"/>
    </location>
</feature>
<evidence type="ECO:0000256" key="2">
    <source>
        <dbReference type="ARBA" id="ARBA00023034"/>
    </source>
</evidence>
<feature type="compositionally biased region" description="Low complexity" evidence="5">
    <location>
        <begin position="602"/>
        <end position="612"/>
    </location>
</feature>
<feature type="compositionally biased region" description="Basic and acidic residues" evidence="5">
    <location>
        <begin position="616"/>
        <end position="642"/>
    </location>
</feature>
<comment type="caution">
    <text evidence="7">The sequence shown here is derived from an EMBL/GenBank/DDBJ whole genome shotgun (WGS) entry which is preliminary data.</text>
</comment>
<feature type="compositionally biased region" description="Basic and acidic residues" evidence="5">
    <location>
        <begin position="428"/>
        <end position="441"/>
    </location>
</feature>
<dbReference type="PANTHER" id="PTHR46515">
    <property type="entry name" value="TATA ELEMENT MODULATORY FACTOR TMF1"/>
    <property type="match status" value="1"/>
</dbReference>
<dbReference type="InterPro" id="IPR022091">
    <property type="entry name" value="TMF_TATA-bd"/>
</dbReference>
<dbReference type="PANTHER" id="PTHR46515:SF1">
    <property type="entry name" value="TATA ELEMENT MODULATORY FACTOR"/>
    <property type="match status" value="1"/>
</dbReference>
<feature type="compositionally biased region" description="Basic and acidic residues" evidence="5">
    <location>
        <begin position="112"/>
        <end position="133"/>
    </location>
</feature>
<dbReference type="Gene3D" id="1.20.5.340">
    <property type="match status" value="1"/>
</dbReference>
<dbReference type="EMBL" id="JAGPNK010000002">
    <property type="protein sequence ID" value="KAH7326703.1"/>
    <property type="molecule type" value="Genomic_DNA"/>
</dbReference>
<proteinExistence type="predicted"/>
<gene>
    <name evidence="7" type="ORF">B0I35DRAFT_405902</name>
</gene>
<feature type="compositionally biased region" description="Polar residues" evidence="5">
    <location>
        <begin position="102"/>
        <end position="111"/>
    </location>
</feature>
<dbReference type="InterPro" id="IPR052602">
    <property type="entry name" value="Growth_transcription_reg"/>
</dbReference>
<feature type="compositionally biased region" description="Basic and acidic residues" evidence="5">
    <location>
        <begin position="388"/>
        <end position="411"/>
    </location>
</feature>
<evidence type="ECO:0000259" key="6">
    <source>
        <dbReference type="Pfam" id="PF12325"/>
    </source>
</evidence>
<evidence type="ECO:0000313" key="8">
    <source>
        <dbReference type="Proteomes" id="UP000813444"/>
    </source>
</evidence>
<feature type="compositionally biased region" description="Polar residues" evidence="5">
    <location>
        <begin position="68"/>
        <end position="82"/>
    </location>
</feature>
<dbReference type="Pfam" id="PF12329">
    <property type="entry name" value="TMF_DNA_bd"/>
    <property type="match status" value="1"/>
</dbReference>
<organism evidence="7 8">
    <name type="scientific">Stachybotrys elegans</name>
    <dbReference type="NCBI Taxonomy" id="80388"/>
    <lineage>
        <taxon>Eukaryota</taxon>
        <taxon>Fungi</taxon>
        <taxon>Dikarya</taxon>
        <taxon>Ascomycota</taxon>
        <taxon>Pezizomycotina</taxon>
        <taxon>Sordariomycetes</taxon>
        <taxon>Hypocreomycetidae</taxon>
        <taxon>Hypocreales</taxon>
        <taxon>Stachybotryaceae</taxon>
        <taxon>Stachybotrys</taxon>
    </lineage>
</organism>
<dbReference type="OrthoDB" id="74178at2759"/>
<evidence type="ECO:0000256" key="3">
    <source>
        <dbReference type="ARBA" id="ARBA00023054"/>
    </source>
</evidence>
<dbReference type="Proteomes" id="UP000813444">
    <property type="component" value="Unassembled WGS sequence"/>
</dbReference>
<keyword evidence="8" id="KW-1185">Reference proteome</keyword>
<evidence type="ECO:0000256" key="1">
    <source>
        <dbReference type="ARBA" id="ARBA00004555"/>
    </source>
</evidence>
<feature type="region of interest" description="Disordered" evidence="5">
    <location>
        <begin position="550"/>
        <end position="573"/>
    </location>
</feature>
<sequence>MAAPAKTPASSNRWGSFLSQAVAGVESRLDNMLGDADDGTASAASSQGHSRKPSSSTPTPTSTPTPPARTNSVNSRANSTTRANDRLQARLAKAMAAKGQSGAASPRSSIDQARRPSMERPSMERPSMERDSSDASAPQTPQTPNAPTIDSTEAVSQTKLPDQNGSLDAHADQSTETSTPANTADEKDYAPAKPQAEETGEAPKPKSEQTPTPTITTTRPDSDQITQPAAAIQPSALEVTSGDASKLKQEVEKLKQQQQEEVQEYIERIDTLQAKIQYLSKNAAESAKKTASSAPSGSMERKLAEKDERIALLMEEGRKLSTTEQKFRTALKKLRLQLADTEKQVDELKKGKDKALSDSEALRSKLESSESNEKVQEEARRAAAGLQKEIESLKKEKAAKDETLRRLRQEMETQAEQAETANSNALKKALDAERSKQKELEDTLAGLRASKEAQGEKHRLELIDLREKLDRAVERGRNIETELKVELTQAESKLEAMRVAAEEATSGSAGDAQLKLVRQIETLQTQYATASDNWQGIEASLLAKVAGLEKEKDEAQRRESEMRKKAREASSRCRRLEEELQDLQPELANVRQELEACKQELKASQAAAKSAQTGLEEARAELEKQRRSSRREESADAERRQWVEDVVGATKSQNQSRPASPFFPIARTFSTEFNGLPLPGGRPRRAPTPGSIPDAAAEVMSVGMGRRVSAQPPMRSGTGSTGFNPPPSPFLPFEAQSEGPAPSPSILEREQGGEEAYLASPRQMAQDMISVSTVAAGPSVQLVERMSAAIRRLEAEKVAAKEEMARVYNQRDEARADMVSLMKDLEAAKAAPSRVKELEQEVADLNQRYQTTLEMLGEKSELVEELKADVQDVKAMYRELVERTVK</sequence>
<name>A0A8K0WVZ0_9HYPO</name>
<dbReference type="GO" id="GO:0005794">
    <property type="term" value="C:Golgi apparatus"/>
    <property type="evidence" value="ECO:0007669"/>
    <property type="project" value="UniProtKB-SubCell"/>
</dbReference>
<feature type="compositionally biased region" description="Polar residues" evidence="5">
    <location>
        <begin position="149"/>
        <end position="182"/>
    </location>
</feature>
<reference evidence="7" key="1">
    <citation type="journal article" date="2021" name="Nat. Commun.">
        <title>Genetic determinants of endophytism in the Arabidopsis root mycobiome.</title>
        <authorList>
            <person name="Mesny F."/>
            <person name="Miyauchi S."/>
            <person name="Thiergart T."/>
            <person name="Pickel B."/>
            <person name="Atanasova L."/>
            <person name="Karlsson M."/>
            <person name="Huettel B."/>
            <person name="Barry K.W."/>
            <person name="Haridas S."/>
            <person name="Chen C."/>
            <person name="Bauer D."/>
            <person name="Andreopoulos W."/>
            <person name="Pangilinan J."/>
            <person name="LaButti K."/>
            <person name="Riley R."/>
            <person name="Lipzen A."/>
            <person name="Clum A."/>
            <person name="Drula E."/>
            <person name="Henrissat B."/>
            <person name="Kohler A."/>
            <person name="Grigoriev I.V."/>
            <person name="Martin F.M."/>
            <person name="Hacquard S."/>
        </authorList>
    </citation>
    <scope>NUCLEOTIDE SEQUENCE</scope>
    <source>
        <strain evidence="7">MPI-CAGE-CH-0235</strain>
    </source>
</reference>
<dbReference type="GO" id="GO:0005783">
    <property type="term" value="C:endoplasmic reticulum"/>
    <property type="evidence" value="ECO:0007669"/>
    <property type="project" value="TreeGrafter"/>
</dbReference>